<evidence type="ECO:0000256" key="2">
    <source>
        <dbReference type="ARBA" id="ARBA00023125"/>
    </source>
</evidence>
<evidence type="ECO:0000256" key="3">
    <source>
        <dbReference type="ARBA" id="ARBA00023163"/>
    </source>
</evidence>
<dbReference type="GO" id="GO:0003700">
    <property type="term" value="F:DNA-binding transcription factor activity"/>
    <property type="evidence" value="ECO:0007669"/>
    <property type="project" value="InterPro"/>
</dbReference>
<dbReference type="AlphaFoldDB" id="A0A1H7LXL3"/>
<organism evidence="5 6">
    <name type="scientific">Olivibacter domesticus</name>
    <name type="common">Pseudosphingobacterium domesticum</name>
    <dbReference type="NCBI Taxonomy" id="407022"/>
    <lineage>
        <taxon>Bacteria</taxon>
        <taxon>Pseudomonadati</taxon>
        <taxon>Bacteroidota</taxon>
        <taxon>Sphingobacteriia</taxon>
        <taxon>Sphingobacteriales</taxon>
        <taxon>Sphingobacteriaceae</taxon>
        <taxon>Olivibacter</taxon>
    </lineage>
</organism>
<dbReference type="Gene3D" id="1.10.10.60">
    <property type="entry name" value="Homeodomain-like"/>
    <property type="match status" value="1"/>
</dbReference>
<proteinExistence type="predicted"/>
<dbReference type="Pfam" id="PF12833">
    <property type="entry name" value="HTH_18"/>
    <property type="match status" value="1"/>
</dbReference>
<dbReference type="PANTHER" id="PTHR46796">
    <property type="entry name" value="HTH-TYPE TRANSCRIPTIONAL ACTIVATOR RHAS-RELATED"/>
    <property type="match status" value="1"/>
</dbReference>
<evidence type="ECO:0000313" key="6">
    <source>
        <dbReference type="Proteomes" id="UP000199421"/>
    </source>
</evidence>
<reference evidence="6" key="1">
    <citation type="submission" date="2016-10" db="EMBL/GenBank/DDBJ databases">
        <authorList>
            <person name="Varghese N."/>
            <person name="Submissions S."/>
        </authorList>
    </citation>
    <scope>NUCLEOTIDE SEQUENCE [LARGE SCALE GENOMIC DNA]</scope>
    <source>
        <strain evidence="6">DSM 18733</strain>
    </source>
</reference>
<dbReference type="RefSeq" id="WP_093322341.1">
    <property type="nucleotide sequence ID" value="NZ_FOAF01000001.1"/>
</dbReference>
<gene>
    <name evidence="5" type="ORF">SAMN05661044_01801</name>
</gene>
<evidence type="ECO:0000256" key="1">
    <source>
        <dbReference type="ARBA" id="ARBA00023015"/>
    </source>
</evidence>
<feature type="domain" description="HTH araC/xylS-type" evidence="4">
    <location>
        <begin position="150"/>
        <end position="253"/>
    </location>
</feature>
<evidence type="ECO:0000259" key="4">
    <source>
        <dbReference type="PROSITE" id="PS01124"/>
    </source>
</evidence>
<keyword evidence="3" id="KW-0804">Transcription</keyword>
<protein>
    <submittedName>
        <fullName evidence="5">Helix-turn-helix domain-containing protein</fullName>
    </submittedName>
</protein>
<keyword evidence="1" id="KW-0805">Transcription regulation</keyword>
<dbReference type="SMART" id="SM00342">
    <property type="entry name" value="HTH_ARAC"/>
    <property type="match status" value="1"/>
</dbReference>
<dbReference type="InterPro" id="IPR050204">
    <property type="entry name" value="AraC_XylS_family_regulators"/>
</dbReference>
<dbReference type="InterPro" id="IPR046532">
    <property type="entry name" value="DUF6597"/>
</dbReference>
<dbReference type="InterPro" id="IPR018060">
    <property type="entry name" value="HTH_AraC"/>
</dbReference>
<dbReference type="GO" id="GO:0043565">
    <property type="term" value="F:sequence-specific DNA binding"/>
    <property type="evidence" value="ECO:0007669"/>
    <property type="project" value="InterPro"/>
</dbReference>
<accession>A0A1H7LXL3</accession>
<dbReference type="PANTHER" id="PTHR46796:SF13">
    <property type="entry name" value="HTH-TYPE TRANSCRIPTIONAL ACTIVATOR RHAS"/>
    <property type="match status" value="1"/>
</dbReference>
<dbReference type="OrthoDB" id="323290at2"/>
<keyword evidence="2" id="KW-0238">DNA-binding</keyword>
<evidence type="ECO:0000313" key="5">
    <source>
        <dbReference type="EMBL" id="SEL03674.1"/>
    </source>
</evidence>
<dbReference type="Proteomes" id="UP000199421">
    <property type="component" value="Unassembled WGS sequence"/>
</dbReference>
<dbReference type="EMBL" id="FOAF01000001">
    <property type="protein sequence ID" value="SEL03674.1"/>
    <property type="molecule type" value="Genomic_DNA"/>
</dbReference>
<dbReference type="PROSITE" id="PS01124">
    <property type="entry name" value="HTH_ARAC_FAMILY_2"/>
    <property type="match status" value="1"/>
</dbReference>
<sequence length="257" mass="29407">MNMEVYAPSASLSPYIKTYLFLDAQNELLNRILPDTSLVMAFRYKGHVSYQTAHGQIALPSSAISGLRKSFRLINYAPDTSNLLVIFKEASAKMFIREPLHELFDDSISLTDLTGYQNLTAFEEQLTFADTNRQRINLLEKFLLSKLIFSKPYELIFTALQRIHTAKGVLRIKELAASLFISQDAFEKRFRRMVGTSPKQYCYIVRMKASVDDGLKRSLLSESAFNAGYFDQAHFNKDFKLFTGQTPTDFLSSPVFW</sequence>
<dbReference type="STRING" id="407022.SAMN05661044_01801"/>
<keyword evidence="6" id="KW-1185">Reference proteome</keyword>
<name>A0A1H7LXL3_OLID1</name>
<dbReference type="Pfam" id="PF20240">
    <property type="entry name" value="DUF6597"/>
    <property type="match status" value="1"/>
</dbReference>